<accession>A0A518H883</accession>
<keyword evidence="3" id="KW-1185">Reference proteome</keyword>
<dbReference type="Proteomes" id="UP000317835">
    <property type="component" value="Chromosome"/>
</dbReference>
<dbReference type="RefSeq" id="WP_145274080.1">
    <property type="nucleotide sequence ID" value="NZ_CP036426.1"/>
</dbReference>
<dbReference type="PANTHER" id="PTHR36121:SF1">
    <property type="entry name" value="PROTEIN SXY"/>
    <property type="match status" value="1"/>
</dbReference>
<evidence type="ECO:0000259" key="1">
    <source>
        <dbReference type="Pfam" id="PF04993"/>
    </source>
</evidence>
<organism evidence="2 3">
    <name type="scientific">Tautonia plasticadhaerens</name>
    <dbReference type="NCBI Taxonomy" id="2527974"/>
    <lineage>
        <taxon>Bacteria</taxon>
        <taxon>Pseudomonadati</taxon>
        <taxon>Planctomycetota</taxon>
        <taxon>Planctomycetia</taxon>
        <taxon>Isosphaerales</taxon>
        <taxon>Isosphaeraceae</taxon>
        <taxon>Tautonia</taxon>
    </lineage>
</organism>
<sequence>MKGAEMAADRFEQQILDRLSGLGEVTARPLFGGHGLYWRDTIFAIAYGGRLYLKVDEGSKGDYLARGMGPFRPNERQTLKSYYEVPLQVLADPEALLSWAKETIRAGQSSSRPG</sequence>
<proteinExistence type="predicted"/>
<dbReference type="PANTHER" id="PTHR36121">
    <property type="entry name" value="PROTEIN SXY"/>
    <property type="match status" value="1"/>
</dbReference>
<dbReference type="Gene3D" id="3.30.1460.30">
    <property type="entry name" value="YgaC/TfoX-N like chaperone"/>
    <property type="match status" value="1"/>
</dbReference>
<dbReference type="OrthoDB" id="9803291at2"/>
<dbReference type="AlphaFoldDB" id="A0A518H883"/>
<reference evidence="2 3" key="1">
    <citation type="submission" date="2019-02" db="EMBL/GenBank/DDBJ databases">
        <title>Deep-cultivation of Planctomycetes and their phenomic and genomic characterization uncovers novel biology.</title>
        <authorList>
            <person name="Wiegand S."/>
            <person name="Jogler M."/>
            <person name="Boedeker C."/>
            <person name="Pinto D."/>
            <person name="Vollmers J."/>
            <person name="Rivas-Marin E."/>
            <person name="Kohn T."/>
            <person name="Peeters S.H."/>
            <person name="Heuer A."/>
            <person name="Rast P."/>
            <person name="Oberbeckmann S."/>
            <person name="Bunk B."/>
            <person name="Jeske O."/>
            <person name="Meyerdierks A."/>
            <person name="Storesund J.E."/>
            <person name="Kallscheuer N."/>
            <person name="Luecker S."/>
            <person name="Lage O.M."/>
            <person name="Pohl T."/>
            <person name="Merkel B.J."/>
            <person name="Hornburger P."/>
            <person name="Mueller R.-W."/>
            <person name="Bruemmer F."/>
            <person name="Labrenz M."/>
            <person name="Spormann A.M."/>
            <person name="Op den Camp H."/>
            <person name="Overmann J."/>
            <person name="Amann R."/>
            <person name="Jetten M.S.M."/>
            <person name="Mascher T."/>
            <person name="Medema M.H."/>
            <person name="Devos D.P."/>
            <person name="Kaster A.-K."/>
            <person name="Ovreas L."/>
            <person name="Rohde M."/>
            <person name="Galperin M.Y."/>
            <person name="Jogler C."/>
        </authorList>
    </citation>
    <scope>NUCLEOTIDE SEQUENCE [LARGE SCALE GENOMIC DNA]</scope>
    <source>
        <strain evidence="2 3">ElP</strain>
    </source>
</reference>
<dbReference type="InterPro" id="IPR007076">
    <property type="entry name" value="TfoX_N"/>
</dbReference>
<protein>
    <recommendedName>
        <fullName evidence="1">TfoX N-terminal domain-containing protein</fullName>
    </recommendedName>
</protein>
<evidence type="ECO:0000313" key="2">
    <source>
        <dbReference type="EMBL" id="QDV36966.1"/>
    </source>
</evidence>
<dbReference type="KEGG" id="tpla:ElP_48970"/>
<evidence type="ECO:0000313" key="3">
    <source>
        <dbReference type="Proteomes" id="UP000317835"/>
    </source>
</evidence>
<feature type="domain" description="TfoX N-terminal" evidence="1">
    <location>
        <begin position="18"/>
        <end position="106"/>
    </location>
</feature>
<dbReference type="EMBL" id="CP036426">
    <property type="protein sequence ID" value="QDV36966.1"/>
    <property type="molecule type" value="Genomic_DNA"/>
</dbReference>
<dbReference type="SUPFAM" id="SSF159894">
    <property type="entry name" value="YgaC/TfoX-N like"/>
    <property type="match status" value="1"/>
</dbReference>
<dbReference type="InterPro" id="IPR047525">
    <property type="entry name" value="TfoX-like"/>
</dbReference>
<name>A0A518H883_9BACT</name>
<dbReference type="Pfam" id="PF04993">
    <property type="entry name" value="TfoX_N"/>
    <property type="match status" value="1"/>
</dbReference>
<gene>
    <name evidence="2" type="ORF">ElP_48970</name>
</gene>